<dbReference type="KEGG" id="spar:SPRG_18494"/>
<dbReference type="EMBL" id="KK584438">
    <property type="protein sequence ID" value="KDO15963.1"/>
    <property type="molecule type" value="Genomic_DNA"/>
</dbReference>
<dbReference type="OMA" id="CYASTLK"/>
<feature type="transmembrane region" description="Helical" evidence="6">
    <location>
        <begin position="335"/>
        <end position="355"/>
    </location>
</feature>
<evidence type="ECO:0008006" key="9">
    <source>
        <dbReference type="Google" id="ProtNLM"/>
    </source>
</evidence>
<dbReference type="PRINTS" id="PR01035">
    <property type="entry name" value="TCRTETA"/>
</dbReference>
<dbReference type="InterPro" id="IPR011701">
    <property type="entry name" value="MFS"/>
</dbReference>
<keyword evidence="4 6" id="KW-1133">Transmembrane helix</keyword>
<name>A0A067BCW6_SAPPC</name>
<feature type="transmembrane region" description="Helical" evidence="6">
    <location>
        <begin position="279"/>
        <end position="299"/>
    </location>
</feature>
<dbReference type="RefSeq" id="XP_012213329.1">
    <property type="nucleotide sequence ID" value="XM_012357939.1"/>
</dbReference>
<dbReference type="PANTHER" id="PTHR23504:SF1">
    <property type="entry name" value="GH21943P-RELATED"/>
    <property type="match status" value="1"/>
</dbReference>
<dbReference type="Proteomes" id="UP000030745">
    <property type="component" value="Unassembled WGS sequence"/>
</dbReference>
<feature type="transmembrane region" description="Helical" evidence="6">
    <location>
        <begin position="105"/>
        <end position="124"/>
    </location>
</feature>
<dbReference type="Gene3D" id="1.20.1250.20">
    <property type="entry name" value="MFS general substrate transporter like domains"/>
    <property type="match status" value="1"/>
</dbReference>
<keyword evidence="3 6" id="KW-0812">Transmembrane</keyword>
<feature type="transmembrane region" description="Helical" evidence="6">
    <location>
        <begin position="376"/>
        <end position="394"/>
    </location>
</feature>
<dbReference type="GO" id="GO:0016020">
    <property type="term" value="C:membrane"/>
    <property type="evidence" value="ECO:0007669"/>
    <property type="project" value="UniProtKB-SubCell"/>
</dbReference>
<evidence type="ECO:0000313" key="8">
    <source>
        <dbReference type="Proteomes" id="UP000030745"/>
    </source>
</evidence>
<evidence type="ECO:0000313" key="7">
    <source>
        <dbReference type="EMBL" id="KDO15963.1"/>
    </source>
</evidence>
<evidence type="ECO:0000256" key="1">
    <source>
        <dbReference type="ARBA" id="ARBA00004141"/>
    </source>
</evidence>
<evidence type="ECO:0000256" key="4">
    <source>
        <dbReference type="ARBA" id="ARBA00022989"/>
    </source>
</evidence>
<dbReference type="InterPro" id="IPR036259">
    <property type="entry name" value="MFS_trans_sf"/>
</dbReference>
<evidence type="ECO:0000256" key="2">
    <source>
        <dbReference type="ARBA" id="ARBA00022448"/>
    </source>
</evidence>
<comment type="subcellular location">
    <subcellularLocation>
        <location evidence="1">Membrane</location>
        <topology evidence="1">Multi-pass membrane protein</topology>
    </subcellularLocation>
</comment>
<evidence type="ECO:0000256" key="5">
    <source>
        <dbReference type="ARBA" id="ARBA00023136"/>
    </source>
</evidence>
<protein>
    <recommendedName>
        <fullName evidence="9">Major facilitator superfamily (MFS) profile domain-containing protein</fullName>
    </recommendedName>
</protein>
<feature type="transmembrane region" description="Helical" evidence="6">
    <location>
        <begin position="130"/>
        <end position="153"/>
    </location>
</feature>
<dbReference type="PANTHER" id="PTHR23504">
    <property type="entry name" value="MAJOR FACILITATOR SUPERFAMILY DOMAIN-CONTAINING PROTEIN 10"/>
    <property type="match status" value="1"/>
</dbReference>
<reference evidence="7 8" key="1">
    <citation type="journal article" date="2013" name="PLoS Genet.">
        <title>Distinctive expansion of potential virulence genes in the genome of the oomycete fish pathogen Saprolegnia parasitica.</title>
        <authorList>
            <person name="Jiang R.H."/>
            <person name="de Bruijn I."/>
            <person name="Haas B.J."/>
            <person name="Belmonte R."/>
            <person name="Lobach L."/>
            <person name="Christie J."/>
            <person name="van den Ackerveken G."/>
            <person name="Bottin A."/>
            <person name="Bulone V."/>
            <person name="Diaz-Moreno S.M."/>
            <person name="Dumas B."/>
            <person name="Fan L."/>
            <person name="Gaulin E."/>
            <person name="Govers F."/>
            <person name="Grenville-Briggs L.J."/>
            <person name="Horner N.R."/>
            <person name="Levin J.Z."/>
            <person name="Mammella M."/>
            <person name="Meijer H.J."/>
            <person name="Morris P."/>
            <person name="Nusbaum C."/>
            <person name="Oome S."/>
            <person name="Phillips A.J."/>
            <person name="van Rooyen D."/>
            <person name="Rzeszutek E."/>
            <person name="Saraiva M."/>
            <person name="Secombes C.J."/>
            <person name="Seidl M.F."/>
            <person name="Snel B."/>
            <person name="Stassen J.H."/>
            <person name="Sykes S."/>
            <person name="Tripathy S."/>
            <person name="van den Berg H."/>
            <person name="Vega-Arreguin J.C."/>
            <person name="Wawra S."/>
            <person name="Young S.K."/>
            <person name="Zeng Q."/>
            <person name="Dieguez-Uribeondo J."/>
            <person name="Russ C."/>
            <person name="Tyler B.M."/>
            <person name="van West P."/>
        </authorList>
    </citation>
    <scope>NUCLEOTIDE SEQUENCE [LARGE SCALE GENOMIC DNA]</scope>
    <source>
        <strain evidence="7 8">CBS 223.65</strain>
    </source>
</reference>
<evidence type="ECO:0000256" key="3">
    <source>
        <dbReference type="ARBA" id="ARBA00022692"/>
    </source>
</evidence>
<keyword evidence="2" id="KW-0813">Transport</keyword>
<keyword evidence="5 6" id="KW-0472">Membrane</keyword>
<dbReference type="VEuPathDB" id="FungiDB:SPRG_18494"/>
<dbReference type="Pfam" id="PF07690">
    <property type="entry name" value="MFS_1"/>
    <property type="match status" value="1"/>
</dbReference>
<feature type="transmembrane region" description="Helical" evidence="6">
    <location>
        <begin position="190"/>
        <end position="211"/>
    </location>
</feature>
<accession>A0A067BCW6</accession>
<dbReference type="GeneID" id="24140019"/>
<feature type="transmembrane region" description="Helical" evidence="6">
    <location>
        <begin position="232"/>
        <end position="259"/>
    </location>
</feature>
<gene>
    <name evidence="7" type="ORF">SPRG_18494</name>
</gene>
<dbReference type="OrthoDB" id="419616at2759"/>
<feature type="transmembrane region" description="Helical" evidence="6">
    <location>
        <begin position="311"/>
        <end position="329"/>
    </location>
</feature>
<dbReference type="InterPro" id="IPR001958">
    <property type="entry name" value="Tet-R_TetA/multi-R_MdtG-like"/>
</dbReference>
<feature type="transmembrane region" description="Helical" evidence="6">
    <location>
        <begin position="165"/>
        <end position="184"/>
    </location>
</feature>
<dbReference type="GO" id="GO:0022857">
    <property type="term" value="F:transmembrane transporter activity"/>
    <property type="evidence" value="ECO:0007669"/>
    <property type="project" value="InterPro"/>
</dbReference>
<proteinExistence type="predicted"/>
<dbReference type="AlphaFoldDB" id="A0A067BCW6"/>
<feature type="transmembrane region" description="Helical" evidence="6">
    <location>
        <begin position="406"/>
        <end position="424"/>
    </location>
</feature>
<dbReference type="PROSITE" id="PS51257">
    <property type="entry name" value="PROKAR_LIPOPROTEIN"/>
    <property type="match status" value="1"/>
</dbReference>
<evidence type="ECO:0000256" key="6">
    <source>
        <dbReference type="SAM" id="Phobius"/>
    </source>
</evidence>
<sequence>MPKLASAVACLVAIYPLAMLACIESLSYGLLVPVLPITTTEYFARKANHGVPIDCVRNHTASVCIAGSRQANLWSSATSSAGSIVSFLLAPLVGQSSDIYGRKPFIVLAQVLHVVYPFTVLLFNDYNQDILIYFITKFVYNAYLSGSVFAACVADVIAPQNRATAFGALFAVGSLSYSLAIALTQHLSTYQILVTSCGFYVLRLLWSLVCISETLPKRVAKHASTTASLNPFVAMGILLQTPLFRGLSVIIALSTFVSSGLMSYRTFYFNNVLGFDKNGIATFMLLVGVSSMVAQGVLLQPLLSVLREKGILVLSLIAYTGMAALYLVSLLTHDAAWIFVCAVLSGLGDIGFAAISSLKSIHVSAQDQGHVQGAVYGVRAFATALGPLAYSTLYATLSTKSESEQAVPFVLSLVLYAASVLVACKLRVGATPTFLDTESSTEDEAGRVPLLFDEELAP</sequence>
<keyword evidence="8" id="KW-1185">Reference proteome</keyword>
<organism evidence="7 8">
    <name type="scientific">Saprolegnia parasitica (strain CBS 223.65)</name>
    <dbReference type="NCBI Taxonomy" id="695850"/>
    <lineage>
        <taxon>Eukaryota</taxon>
        <taxon>Sar</taxon>
        <taxon>Stramenopiles</taxon>
        <taxon>Oomycota</taxon>
        <taxon>Saprolegniomycetes</taxon>
        <taxon>Saprolegniales</taxon>
        <taxon>Saprolegniaceae</taxon>
        <taxon>Saprolegnia</taxon>
    </lineage>
</organism>
<dbReference type="SUPFAM" id="SSF103473">
    <property type="entry name" value="MFS general substrate transporter"/>
    <property type="match status" value="1"/>
</dbReference>